<reference evidence="7 8" key="1">
    <citation type="submission" date="2020-08" db="EMBL/GenBank/DDBJ databases">
        <title>Genome public.</title>
        <authorList>
            <person name="Liu C."/>
            <person name="Sun Q."/>
        </authorList>
    </citation>
    <scope>NUCLEOTIDE SEQUENCE [LARGE SCALE GENOMIC DNA]</scope>
    <source>
        <strain evidence="7 8">NSJ-79</strain>
    </source>
</reference>
<feature type="transmembrane region" description="Helical" evidence="6">
    <location>
        <begin position="315"/>
        <end position="333"/>
    </location>
</feature>
<keyword evidence="3 6" id="KW-0812">Transmembrane</keyword>
<proteinExistence type="predicted"/>
<dbReference type="InterPro" id="IPR036259">
    <property type="entry name" value="MFS_trans_sf"/>
</dbReference>
<keyword evidence="5 6" id="KW-0472">Membrane</keyword>
<feature type="transmembrane region" description="Helical" evidence="6">
    <location>
        <begin position="251"/>
        <end position="273"/>
    </location>
</feature>
<evidence type="ECO:0000313" key="8">
    <source>
        <dbReference type="Proteomes" id="UP000651475"/>
    </source>
</evidence>
<feature type="transmembrane region" description="Helical" evidence="6">
    <location>
        <begin position="369"/>
        <end position="392"/>
    </location>
</feature>
<organism evidence="7 8">
    <name type="scientific">Parabacteroides hominis</name>
    <dbReference type="NCBI Taxonomy" id="2763057"/>
    <lineage>
        <taxon>Bacteria</taxon>
        <taxon>Pseudomonadati</taxon>
        <taxon>Bacteroidota</taxon>
        <taxon>Bacteroidia</taxon>
        <taxon>Bacteroidales</taxon>
        <taxon>Tannerellaceae</taxon>
        <taxon>Parabacteroides</taxon>
    </lineage>
</organism>
<dbReference type="InterPro" id="IPR050375">
    <property type="entry name" value="MFS_TsgA-like"/>
</dbReference>
<dbReference type="Proteomes" id="UP000651475">
    <property type="component" value="Unassembled WGS sequence"/>
</dbReference>
<evidence type="ECO:0000256" key="6">
    <source>
        <dbReference type="SAM" id="Phobius"/>
    </source>
</evidence>
<evidence type="ECO:0000256" key="2">
    <source>
        <dbReference type="ARBA" id="ARBA00022475"/>
    </source>
</evidence>
<dbReference type="PANTHER" id="PTHR43702">
    <property type="entry name" value="L-FUCOSE-PROTON SYMPORTER"/>
    <property type="match status" value="1"/>
</dbReference>
<evidence type="ECO:0000313" key="7">
    <source>
        <dbReference type="EMBL" id="MBC5631868.1"/>
    </source>
</evidence>
<feature type="transmembrane region" description="Helical" evidence="6">
    <location>
        <begin position="12"/>
        <end position="32"/>
    </location>
</feature>
<comment type="caution">
    <text evidence="7">The sequence shown here is derived from an EMBL/GenBank/DDBJ whole genome shotgun (WGS) entry which is preliminary data.</text>
</comment>
<evidence type="ECO:0000256" key="4">
    <source>
        <dbReference type="ARBA" id="ARBA00022989"/>
    </source>
</evidence>
<protein>
    <submittedName>
        <fullName evidence="7">MFS transporter</fullName>
    </submittedName>
</protein>
<gene>
    <name evidence="7" type="ORF">H8S65_03600</name>
</gene>
<dbReference type="Gene3D" id="1.20.1250.20">
    <property type="entry name" value="MFS general substrate transporter like domains"/>
    <property type="match status" value="2"/>
</dbReference>
<keyword evidence="2" id="KW-1003">Cell membrane</keyword>
<dbReference type="SUPFAM" id="SSF103473">
    <property type="entry name" value="MFS general substrate transporter"/>
    <property type="match status" value="1"/>
</dbReference>
<feature type="transmembrane region" description="Helical" evidence="6">
    <location>
        <begin position="52"/>
        <end position="70"/>
    </location>
</feature>
<feature type="transmembrane region" description="Helical" evidence="6">
    <location>
        <begin position="285"/>
        <end position="303"/>
    </location>
</feature>
<dbReference type="RefSeq" id="WP_186928598.1">
    <property type="nucleotide sequence ID" value="NZ_JACOOJ010000004.1"/>
</dbReference>
<evidence type="ECO:0000256" key="1">
    <source>
        <dbReference type="ARBA" id="ARBA00004429"/>
    </source>
</evidence>
<feature type="transmembrane region" description="Helical" evidence="6">
    <location>
        <begin position="123"/>
        <end position="152"/>
    </location>
</feature>
<feature type="transmembrane region" description="Helical" evidence="6">
    <location>
        <begin position="202"/>
        <end position="220"/>
    </location>
</feature>
<keyword evidence="8" id="KW-1185">Reference proteome</keyword>
<keyword evidence="4 6" id="KW-1133">Transmembrane helix</keyword>
<dbReference type="EMBL" id="JACOOJ010000004">
    <property type="protein sequence ID" value="MBC5631868.1"/>
    <property type="molecule type" value="Genomic_DNA"/>
</dbReference>
<name>A0ABR7DMH8_9BACT</name>
<sequence>MNQNNIRTKVVNAFAVFTVMLILYFIVGLFTVINQQFQIPLQTAMLPHDGNITNALVTMLNFSWFLAYPLSEGFGTRWLEKYGYRKTSFLALLILVTGLAIYEAAVLFHIYTPVRISILGNQISLGFFIFLIGSFVIGMAATVLQVVLNLYLAVCQIGKTTALQRQMIGGTSNSIGMAVAPLVISYLIFYGTPLHDIRTEQFVVPLIILILLMLVIIFFVNRTQMPSIDNIRQGPGETLEKSVWSFRHLKLGVWGIFFYVGIEVAVGANINMYASELGGTFATNATHMAALYWGLLLLGRFLGSFIKKVPSEKQLVIASIGAIALLIFAMIAANPWVLTGIGFFHSIMWPAIFTLAIDKLGKYTTKASGVLTMGVVGGGIIPFLQGIFADLLDGNWRWTWLLVIAGEVYILYYGINGYKLKTKGQEG</sequence>
<evidence type="ECO:0000256" key="5">
    <source>
        <dbReference type="ARBA" id="ARBA00023136"/>
    </source>
</evidence>
<feature type="transmembrane region" description="Helical" evidence="6">
    <location>
        <begin position="398"/>
        <end position="415"/>
    </location>
</feature>
<evidence type="ECO:0000256" key="3">
    <source>
        <dbReference type="ARBA" id="ARBA00022692"/>
    </source>
</evidence>
<dbReference type="Pfam" id="PF07690">
    <property type="entry name" value="MFS_1"/>
    <property type="match status" value="1"/>
</dbReference>
<accession>A0ABR7DMH8</accession>
<comment type="subcellular location">
    <subcellularLocation>
        <location evidence="1">Cell inner membrane</location>
        <topology evidence="1">Multi-pass membrane protein</topology>
    </subcellularLocation>
</comment>
<feature type="transmembrane region" description="Helical" evidence="6">
    <location>
        <begin position="173"/>
        <end position="190"/>
    </location>
</feature>
<dbReference type="InterPro" id="IPR011701">
    <property type="entry name" value="MFS"/>
</dbReference>
<feature type="transmembrane region" description="Helical" evidence="6">
    <location>
        <begin position="339"/>
        <end position="357"/>
    </location>
</feature>
<dbReference type="PANTHER" id="PTHR43702:SF3">
    <property type="entry name" value="PROTEIN TSGA"/>
    <property type="match status" value="1"/>
</dbReference>
<feature type="transmembrane region" description="Helical" evidence="6">
    <location>
        <begin position="90"/>
        <end position="111"/>
    </location>
</feature>